<dbReference type="Proteomes" id="UP000439903">
    <property type="component" value="Unassembled WGS sequence"/>
</dbReference>
<dbReference type="EMBL" id="WTPW01001514">
    <property type="protein sequence ID" value="KAF0431037.1"/>
    <property type="molecule type" value="Genomic_DNA"/>
</dbReference>
<evidence type="ECO:0000313" key="3">
    <source>
        <dbReference type="EMBL" id="KAF0431037.1"/>
    </source>
</evidence>
<dbReference type="AlphaFoldDB" id="A0A8H3XAN8"/>
<keyword evidence="2" id="KW-1133">Transmembrane helix</keyword>
<feature type="coiled-coil region" evidence="1">
    <location>
        <begin position="353"/>
        <end position="380"/>
    </location>
</feature>
<sequence length="401" mass="46708">MFIDLFRKTHITEPKSVKIFRFSVISISIGLIIAIFIILFIEMYNEQPSIRTTYIATDNLPLPNIYFRHYYNFAINCSLSKHSTGDVYDGCNKYITATKYNSGDNLYTYSAAFRDYNVTLPTNDVDFNLDIYITDPLYNSSNQIDSMDIVAFDKEFDNYNMDTQDLGGTPTPFERSLLYRNEYFLSQPKDDRLIYYWKFTRTIKYSLVKDLLSYFGKPTYIKQPYIDTNIQIVPYTATSFNTSDDPIEIINRNGTYYATLQFTPSSSPIVKIETEQRNKTILSLLGILGGIWSALAAFYVFLFGLGLISPWGFVHKSRPFKDQYKKNLLMTTMDLQFDKLDEIEKFSTEKYENSSSQKRLDDLEKQVERLKKLNQFYIECIIDTSFLNSLKTDSLPLLDTE</sequence>
<organism evidence="3 4">
    <name type="scientific">Gigaspora margarita</name>
    <dbReference type="NCBI Taxonomy" id="4874"/>
    <lineage>
        <taxon>Eukaryota</taxon>
        <taxon>Fungi</taxon>
        <taxon>Fungi incertae sedis</taxon>
        <taxon>Mucoromycota</taxon>
        <taxon>Glomeromycotina</taxon>
        <taxon>Glomeromycetes</taxon>
        <taxon>Diversisporales</taxon>
        <taxon>Gigasporaceae</taxon>
        <taxon>Gigaspora</taxon>
    </lineage>
</organism>
<dbReference type="OrthoDB" id="2443771at2759"/>
<comment type="caution">
    <text evidence="3">The sequence shown here is derived from an EMBL/GenBank/DDBJ whole genome shotgun (WGS) entry which is preliminary data.</text>
</comment>
<name>A0A8H3XAN8_GIGMA</name>
<evidence type="ECO:0000256" key="2">
    <source>
        <dbReference type="SAM" id="Phobius"/>
    </source>
</evidence>
<keyword evidence="2" id="KW-0472">Membrane</keyword>
<keyword evidence="4" id="KW-1185">Reference proteome</keyword>
<accession>A0A8H3XAN8</accession>
<proteinExistence type="predicted"/>
<feature type="transmembrane region" description="Helical" evidence="2">
    <location>
        <begin position="281"/>
        <end position="308"/>
    </location>
</feature>
<reference evidence="3 4" key="1">
    <citation type="journal article" date="2019" name="Environ. Microbiol.">
        <title>At the nexus of three kingdoms: the genome of the mycorrhizal fungus Gigaspora margarita provides insights into plant, endobacterial and fungal interactions.</title>
        <authorList>
            <person name="Venice F."/>
            <person name="Ghignone S."/>
            <person name="Salvioli di Fossalunga A."/>
            <person name="Amselem J."/>
            <person name="Novero M."/>
            <person name="Xianan X."/>
            <person name="Sedzielewska Toro K."/>
            <person name="Morin E."/>
            <person name="Lipzen A."/>
            <person name="Grigoriev I.V."/>
            <person name="Henrissat B."/>
            <person name="Martin F.M."/>
            <person name="Bonfante P."/>
        </authorList>
    </citation>
    <scope>NUCLEOTIDE SEQUENCE [LARGE SCALE GENOMIC DNA]</scope>
    <source>
        <strain evidence="3 4">BEG34</strain>
    </source>
</reference>
<evidence type="ECO:0000256" key="1">
    <source>
        <dbReference type="SAM" id="Coils"/>
    </source>
</evidence>
<evidence type="ECO:0000313" key="4">
    <source>
        <dbReference type="Proteomes" id="UP000439903"/>
    </source>
</evidence>
<keyword evidence="2" id="KW-0812">Transmembrane</keyword>
<feature type="transmembrane region" description="Helical" evidence="2">
    <location>
        <begin position="20"/>
        <end position="41"/>
    </location>
</feature>
<protein>
    <submittedName>
        <fullName evidence="3">Uncharacterized protein</fullName>
    </submittedName>
</protein>
<gene>
    <name evidence="3" type="ORF">F8M41_005457</name>
</gene>
<keyword evidence="1" id="KW-0175">Coiled coil</keyword>